<dbReference type="InterPro" id="IPR001878">
    <property type="entry name" value="Znf_CCHC"/>
</dbReference>
<feature type="region of interest" description="Disordered" evidence="2">
    <location>
        <begin position="65"/>
        <end position="93"/>
    </location>
</feature>
<reference evidence="4 5" key="1">
    <citation type="journal article" date="2018" name="Cell">
        <title>The Chara Genome: Secondary Complexity and Implications for Plant Terrestrialization.</title>
        <authorList>
            <person name="Nishiyama T."/>
            <person name="Sakayama H."/>
            <person name="Vries J.D."/>
            <person name="Buschmann H."/>
            <person name="Saint-Marcoux D."/>
            <person name="Ullrich K.K."/>
            <person name="Haas F.B."/>
            <person name="Vanderstraeten L."/>
            <person name="Becker D."/>
            <person name="Lang D."/>
            <person name="Vosolsobe S."/>
            <person name="Rombauts S."/>
            <person name="Wilhelmsson P.K.I."/>
            <person name="Janitza P."/>
            <person name="Kern R."/>
            <person name="Heyl A."/>
            <person name="Rumpler F."/>
            <person name="Villalobos L.I.A.C."/>
            <person name="Clay J.M."/>
            <person name="Skokan R."/>
            <person name="Toyoda A."/>
            <person name="Suzuki Y."/>
            <person name="Kagoshima H."/>
            <person name="Schijlen E."/>
            <person name="Tajeshwar N."/>
            <person name="Catarino B."/>
            <person name="Hetherington A.J."/>
            <person name="Saltykova A."/>
            <person name="Bonnot C."/>
            <person name="Breuninger H."/>
            <person name="Symeonidi A."/>
            <person name="Radhakrishnan G.V."/>
            <person name="Van Nieuwerburgh F."/>
            <person name="Deforce D."/>
            <person name="Chang C."/>
            <person name="Karol K.G."/>
            <person name="Hedrich R."/>
            <person name="Ulvskov P."/>
            <person name="Glockner G."/>
            <person name="Delwiche C.F."/>
            <person name="Petrasek J."/>
            <person name="Van de Peer Y."/>
            <person name="Friml J."/>
            <person name="Beilby M."/>
            <person name="Dolan L."/>
            <person name="Kohara Y."/>
            <person name="Sugano S."/>
            <person name="Fujiyama A."/>
            <person name="Delaux P.-M."/>
            <person name="Quint M."/>
            <person name="TheiBen G."/>
            <person name="Hagemann M."/>
            <person name="Harholt J."/>
            <person name="Dunand C."/>
            <person name="Zachgo S."/>
            <person name="Langdale J."/>
            <person name="Maumus F."/>
            <person name="Straeten D.V.D."/>
            <person name="Gould S.B."/>
            <person name="Rensing S.A."/>
        </authorList>
    </citation>
    <scope>NUCLEOTIDE SEQUENCE [LARGE SCALE GENOMIC DNA]</scope>
    <source>
        <strain evidence="4 5">S276</strain>
    </source>
</reference>
<dbReference type="Gramene" id="GBG70718">
    <property type="protein sequence ID" value="GBG70718"/>
    <property type="gene ID" value="CBR_g8017"/>
</dbReference>
<dbReference type="PROSITE" id="PS50158">
    <property type="entry name" value="ZF_CCHC"/>
    <property type="match status" value="1"/>
</dbReference>
<dbReference type="SMART" id="SM00343">
    <property type="entry name" value="ZnF_C2HC"/>
    <property type="match status" value="1"/>
</dbReference>
<evidence type="ECO:0000256" key="1">
    <source>
        <dbReference type="PROSITE-ProRule" id="PRU00047"/>
    </source>
</evidence>
<dbReference type="SUPFAM" id="SSF57756">
    <property type="entry name" value="Retrovirus zinc finger-like domains"/>
    <property type="match status" value="1"/>
</dbReference>
<evidence type="ECO:0000313" key="5">
    <source>
        <dbReference type="Proteomes" id="UP000265515"/>
    </source>
</evidence>
<proteinExistence type="predicted"/>
<organism evidence="4 5">
    <name type="scientific">Chara braunii</name>
    <name type="common">Braun's stonewort</name>
    <dbReference type="NCBI Taxonomy" id="69332"/>
    <lineage>
        <taxon>Eukaryota</taxon>
        <taxon>Viridiplantae</taxon>
        <taxon>Streptophyta</taxon>
        <taxon>Charophyceae</taxon>
        <taxon>Charales</taxon>
        <taxon>Characeae</taxon>
        <taxon>Chara</taxon>
    </lineage>
</organism>
<keyword evidence="1" id="KW-0479">Metal-binding</keyword>
<evidence type="ECO:0000259" key="3">
    <source>
        <dbReference type="PROSITE" id="PS50158"/>
    </source>
</evidence>
<feature type="domain" description="CCHC-type" evidence="3">
    <location>
        <begin position="13"/>
        <end position="27"/>
    </location>
</feature>
<evidence type="ECO:0000313" key="4">
    <source>
        <dbReference type="EMBL" id="GBG70718.1"/>
    </source>
</evidence>
<name>A0A388KL49_CHABU</name>
<feature type="region of interest" description="Disordered" evidence="2">
    <location>
        <begin position="31"/>
        <end position="52"/>
    </location>
</feature>
<dbReference type="EMBL" id="BFEA01000135">
    <property type="protein sequence ID" value="GBG70718.1"/>
    <property type="molecule type" value="Genomic_DNA"/>
</dbReference>
<protein>
    <recommendedName>
        <fullName evidence="3">CCHC-type domain-containing protein</fullName>
    </recommendedName>
</protein>
<dbReference type="Proteomes" id="UP000265515">
    <property type="component" value="Unassembled WGS sequence"/>
</dbReference>
<evidence type="ECO:0000256" key="2">
    <source>
        <dbReference type="SAM" id="MobiDB-lite"/>
    </source>
</evidence>
<dbReference type="GO" id="GO:0003676">
    <property type="term" value="F:nucleic acid binding"/>
    <property type="evidence" value="ECO:0007669"/>
    <property type="project" value="InterPro"/>
</dbReference>
<gene>
    <name evidence="4" type="ORF">CBR_g8017</name>
</gene>
<dbReference type="Gene3D" id="4.10.60.10">
    <property type="entry name" value="Zinc finger, CCHC-type"/>
    <property type="match status" value="1"/>
</dbReference>
<dbReference type="InterPro" id="IPR036875">
    <property type="entry name" value="Znf_CCHC_sf"/>
</dbReference>
<accession>A0A388KL49</accession>
<dbReference type="GO" id="GO:0008270">
    <property type="term" value="F:zinc ion binding"/>
    <property type="evidence" value="ECO:0007669"/>
    <property type="project" value="UniProtKB-KW"/>
</dbReference>
<keyword evidence="1" id="KW-0863">Zinc-finger</keyword>
<keyword evidence="1" id="KW-0862">Zinc</keyword>
<sequence>MNPTGAQMGLGACHLCGKYGHYARNCRAAGNGRPPQQFQQQQSAPAMDEETNEMKAYFRKKMLKQKVEEEKRERDREEQRRKLEEEKTEADRLREAEAREARLEARLVRLVNQHTKSVNTGIVQVTKKKSPKTKAQMLQEICSYIDESDDESDEVREEAGRLIDAIERRKGKRKVDCRKALSAAKPRTTRAFPIVIEDVRDNVHTPPSKKKCTGDETSGGEMLDFVIEMHRSLLAKKAPELKKICNEEGIEWTRKDQAVSEIVRCRPKLAFGEIDDSEHLAGR</sequence>
<comment type="caution">
    <text evidence="4">The sequence shown here is derived from an EMBL/GenBank/DDBJ whole genome shotgun (WGS) entry which is preliminary data.</text>
</comment>
<dbReference type="AlphaFoldDB" id="A0A388KL49"/>
<keyword evidence="5" id="KW-1185">Reference proteome</keyword>